<accession>A0A8K0P1J5</accession>
<name>A0A8K0P1J5_LADFU</name>
<dbReference type="InterPro" id="IPR052560">
    <property type="entry name" value="RdDP_mobile_element"/>
</dbReference>
<sequence>IIALVKPGKPPNQANSFFPIALLSICYKLLERLLFNRISPTILESVLIEQAGFKPQRSCADQFSWTLPLRTIPFGSPKAFKTTHSRNVSAIIDNMLANRVFQVTLGIDFSRARKLTNSLPQGS</sequence>
<keyword evidence="2" id="KW-1185">Reference proteome</keyword>
<evidence type="ECO:0008006" key="3">
    <source>
        <dbReference type="Google" id="ProtNLM"/>
    </source>
</evidence>
<dbReference type="OrthoDB" id="6745526at2759"/>
<evidence type="ECO:0000313" key="2">
    <source>
        <dbReference type="Proteomes" id="UP000792457"/>
    </source>
</evidence>
<organism evidence="1 2">
    <name type="scientific">Ladona fulva</name>
    <name type="common">Scarce chaser dragonfly</name>
    <name type="synonym">Libellula fulva</name>
    <dbReference type="NCBI Taxonomy" id="123851"/>
    <lineage>
        <taxon>Eukaryota</taxon>
        <taxon>Metazoa</taxon>
        <taxon>Ecdysozoa</taxon>
        <taxon>Arthropoda</taxon>
        <taxon>Hexapoda</taxon>
        <taxon>Insecta</taxon>
        <taxon>Pterygota</taxon>
        <taxon>Palaeoptera</taxon>
        <taxon>Odonata</taxon>
        <taxon>Epiprocta</taxon>
        <taxon>Anisoptera</taxon>
        <taxon>Libelluloidea</taxon>
        <taxon>Libellulidae</taxon>
        <taxon>Ladona</taxon>
    </lineage>
</organism>
<dbReference type="PANTHER" id="PTHR36688:SF1">
    <property type="entry name" value="ENDONUCLEASE_EXONUCLEASE_PHOSPHATASE DOMAIN-CONTAINING PROTEIN"/>
    <property type="match status" value="1"/>
</dbReference>
<gene>
    <name evidence="1" type="ORF">J437_LFUL002352</name>
</gene>
<reference evidence="1" key="2">
    <citation type="submission" date="2017-10" db="EMBL/GenBank/DDBJ databases">
        <title>Ladona fulva Genome sequencing and assembly.</title>
        <authorList>
            <person name="Murali S."/>
            <person name="Richards S."/>
            <person name="Bandaranaike D."/>
            <person name="Bellair M."/>
            <person name="Blankenburg K."/>
            <person name="Chao H."/>
            <person name="Dinh H."/>
            <person name="Doddapaneni H."/>
            <person name="Dugan-Rocha S."/>
            <person name="Elkadiri S."/>
            <person name="Gnanaolivu R."/>
            <person name="Hernandez B."/>
            <person name="Skinner E."/>
            <person name="Javaid M."/>
            <person name="Lee S."/>
            <person name="Li M."/>
            <person name="Ming W."/>
            <person name="Munidasa M."/>
            <person name="Muniz J."/>
            <person name="Nguyen L."/>
            <person name="Hughes D."/>
            <person name="Osuji N."/>
            <person name="Pu L.-L."/>
            <person name="Puazo M."/>
            <person name="Qu C."/>
            <person name="Quiroz J."/>
            <person name="Raj R."/>
            <person name="Weissenberger G."/>
            <person name="Xin Y."/>
            <person name="Zou X."/>
            <person name="Han Y."/>
            <person name="Worley K."/>
            <person name="Muzny D."/>
            <person name="Gibbs R."/>
        </authorList>
    </citation>
    <scope>NUCLEOTIDE SEQUENCE</scope>
    <source>
        <strain evidence="1">Sampled in the wild</strain>
    </source>
</reference>
<feature type="non-terminal residue" evidence="1">
    <location>
        <position position="1"/>
    </location>
</feature>
<dbReference type="Proteomes" id="UP000792457">
    <property type="component" value="Unassembled WGS sequence"/>
</dbReference>
<reference evidence="1" key="1">
    <citation type="submission" date="2013-04" db="EMBL/GenBank/DDBJ databases">
        <authorList>
            <person name="Qu J."/>
            <person name="Murali S.C."/>
            <person name="Bandaranaike D."/>
            <person name="Bellair M."/>
            <person name="Blankenburg K."/>
            <person name="Chao H."/>
            <person name="Dinh H."/>
            <person name="Doddapaneni H."/>
            <person name="Downs B."/>
            <person name="Dugan-Rocha S."/>
            <person name="Elkadiri S."/>
            <person name="Gnanaolivu R.D."/>
            <person name="Hernandez B."/>
            <person name="Javaid M."/>
            <person name="Jayaseelan J.C."/>
            <person name="Lee S."/>
            <person name="Li M."/>
            <person name="Ming W."/>
            <person name="Munidasa M."/>
            <person name="Muniz J."/>
            <person name="Nguyen L."/>
            <person name="Ongeri F."/>
            <person name="Osuji N."/>
            <person name="Pu L.-L."/>
            <person name="Puazo M."/>
            <person name="Qu C."/>
            <person name="Quiroz J."/>
            <person name="Raj R."/>
            <person name="Weissenberger G."/>
            <person name="Xin Y."/>
            <person name="Zou X."/>
            <person name="Han Y."/>
            <person name="Richards S."/>
            <person name="Worley K."/>
            <person name="Muzny D."/>
            <person name="Gibbs R."/>
        </authorList>
    </citation>
    <scope>NUCLEOTIDE SEQUENCE</scope>
    <source>
        <strain evidence="1">Sampled in the wild</strain>
    </source>
</reference>
<proteinExistence type="predicted"/>
<protein>
    <recommendedName>
        <fullName evidence="3">Reverse transcriptase</fullName>
    </recommendedName>
</protein>
<feature type="non-terminal residue" evidence="1">
    <location>
        <position position="123"/>
    </location>
</feature>
<comment type="caution">
    <text evidence="1">The sequence shown here is derived from an EMBL/GenBank/DDBJ whole genome shotgun (WGS) entry which is preliminary data.</text>
</comment>
<dbReference type="AlphaFoldDB" id="A0A8K0P1J5"/>
<evidence type="ECO:0000313" key="1">
    <source>
        <dbReference type="EMBL" id="KAG8229627.1"/>
    </source>
</evidence>
<dbReference type="EMBL" id="KZ308437">
    <property type="protein sequence ID" value="KAG8229627.1"/>
    <property type="molecule type" value="Genomic_DNA"/>
</dbReference>
<dbReference type="PANTHER" id="PTHR36688">
    <property type="entry name" value="ENDO/EXONUCLEASE/PHOSPHATASE DOMAIN-CONTAINING PROTEIN"/>
    <property type="match status" value="1"/>
</dbReference>